<dbReference type="GO" id="GO:0005351">
    <property type="term" value="F:carbohydrate:proton symporter activity"/>
    <property type="evidence" value="ECO:0007669"/>
    <property type="project" value="TreeGrafter"/>
</dbReference>
<dbReference type="InterPro" id="IPR005829">
    <property type="entry name" value="Sugar_transporter_CS"/>
</dbReference>
<evidence type="ECO:0000313" key="12">
    <source>
        <dbReference type="Proteomes" id="UP000029964"/>
    </source>
</evidence>
<dbReference type="PANTHER" id="PTHR48022:SF8">
    <property type="entry name" value="MAJOR FACILITATOR SUPERFAMILY (MFS) PROFILE DOMAIN-CONTAINING PROTEIN-RELATED"/>
    <property type="match status" value="1"/>
</dbReference>
<feature type="transmembrane region" description="Helical" evidence="9">
    <location>
        <begin position="163"/>
        <end position="185"/>
    </location>
</feature>
<comment type="similarity">
    <text evidence="2 7">Belongs to the major facilitator superfamily. Sugar transporter (TC 2.A.1.1) family.</text>
</comment>
<dbReference type="FunFam" id="1.20.1250.20:FF:000313">
    <property type="entry name" value="MFS quinate transporter"/>
    <property type="match status" value="1"/>
</dbReference>
<feature type="domain" description="Major facilitator superfamily (MFS) profile" evidence="10">
    <location>
        <begin position="31"/>
        <end position="501"/>
    </location>
</feature>
<dbReference type="EMBL" id="JPKY01000085">
    <property type="protein sequence ID" value="KFH42802.1"/>
    <property type="molecule type" value="Genomic_DNA"/>
</dbReference>
<proteinExistence type="inferred from homology"/>
<keyword evidence="5 9" id="KW-1133">Transmembrane helix</keyword>
<dbReference type="NCBIfam" id="TIGR00879">
    <property type="entry name" value="SP"/>
    <property type="match status" value="1"/>
</dbReference>
<dbReference type="InterPro" id="IPR050360">
    <property type="entry name" value="MFS_Sugar_Transporters"/>
</dbReference>
<feature type="transmembrane region" description="Helical" evidence="9">
    <location>
        <begin position="362"/>
        <end position="382"/>
    </location>
</feature>
<feature type="transmembrane region" description="Helical" evidence="9">
    <location>
        <begin position="402"/>
        <end position="422"/>
    </location>
</feature>
<evidence type="ECO:0000256" key="8">
    <source>
        <dbReference type="SAM" id="MobiDB-lite"/>
    </source>
</evidence>
<evidence type="ECO:0000256" key="9">
    <source>
        <dbReference type="SAM" id="Phobius"/>
    </source>
</evidence>
<keyword evidence="4 9" id="KW-0812">Transmembrane</keyword>
<evidence type="ECO:0000256" key="7">
    <source>
        <dbReference type="RuleBase" id="RU003346"/>
    </source>
</evidence>
<name>A0A086T0C0_HAPC1</name>
<dbReference type="OrthoDB" id="5296287at2759"/>
<evidence type="ECO:0000256" key="1">
    <source>
        <dbReference type="ARBA" id="ARBA00004141"/>
    </source>
</evidence>
<dbReference type="PROSITE" id="PS50850">
    <property type="entry name" value="MFS"/>
    <property type="match status" value="1"/>
</dbReference>
<protein>
    <submittedName>
        <fullName evidence="11">Quinate permease-like protein</fullName>
    </submittedName>
</protein>
<feature type="transmembrane region" description="Helical" evidence="9">
    <location>
        <begin position="473"/>
        <end position="497"/>
    </location>
</feature>
<dbReference type="PROSITE" id="PS00216">
    <property type="entry name" value="SUGAR_TRANSPORT_1"/>
    <property type="match status" value="1"/>
</dbReference>
<evidence type="ECO:0000259" key="10">
    <source>
        <dbReference type="PROSITE" id="PS50850"/>
    </source>
</evidence>
<evidence type="ECO:0000256" key="3">
    <source>
        <dbReference type="ARBA" id="ARBA00022448"/>
    </source>
</evidence>
<reference evidence="12" key="1">
    <citation type="journal article" date="2014" name="Genome Announc.">
        <title>Genome sequence and annotation of Acremonium chrysogenum, producer of the beta-lactam antibiotic cephalosporin C.</title>
        <authorList>
            <person name="Terfehr D."/>
            <person name="Dahlmann T.A."/>
            <person name="Specht T."/>
            <person name="Zadra I."/>
            <person name="Kuernsteiner H."/>
            <person name="Kueck U."/>
        </authorList>
    </citation>
    <scope>NUCLEOTIDE SEQUENCE [LARGE SCALE GENOMIC DNA]</scope>
    <source>
        <strain evidence="12">ATCC 11550 / CBS 779.69 / DSM 880 / IAM 14645 / JCM 23072 / IMI 49137</strain>
    </source>
</reference>
<dbReference type="GO" id="GO:0016020">
    <property type="term" value="C:membrane"/>
    <property type="evidence" value="ECO:0007669"/>
    <property type="project" value="UniProtKB-SubCell"/>
</dbReference>
<keyword evidence="6 9" id="KW-0472">Membrane</keyword>
<sequence>MAGGVKKPVNVFRLRDTGEPEGVFNWRLWFAVVSFGLLGAARGIDEGLISGAFNSADFQKTIKYDTFTPVEQADIKANVSAMVQIGSVGGALIAFTICDRIGRIWATRVLSLTWALGIVIFMICGTKGNLGGIYAGRFVAGIGVGMTPVVGPIYIAEIAPASIRGLCTCFFTGAVYIGITLAYFANYGCHIHLSDHSHNQWLVPSSLHIMFAGIAFILTFFQYESPRYLVKQGKVEQAASVMAKLRRQDQSSEYIVSHVAEIQNALEEELEATRGVGWSGKLKEMFLNKSNLYRLYLTTMVQFLSQWSGAGSITLYAPDLFAIIGVTGSEEGLLVTAVFGIVKLIAAIVCALFLVDVIGRKRALLTGITLQTLSMVYVAGFLTAVPQLGVDDDFVLPRSQKGASQGAIAMIYLSGFGWALGWNSMQYLLTAELFPLRIRALATSWAMTLHFANQYGNSRAVPNMLLPAGHGGIYPKGTFWCFAAVTFVGGLWVWFFVPETSGRTLESMDRLFELPWYRIGLYGNKDAEEKDIAHDEKQRVAEEDRGRSIEVEKAGV</sequence>
<dbReference type="PRINTS" id="PR00171">
    <property type="entry name" value="SUGRTRNSPORT"/>
</dbReference>
<accession>A0A086T0C0</accession>
<comment type="subcellular location">
    <subcellularLocation>
        <location evidence="1">Membrane</location>
        <topology evidence="1">Multi-pass membrane protein</topology>
    </subcellularLocation>
</comment>
<feature type="transmembrane region" description="Helical" evidence="9">
    <location>
        <begin position="109"/>
        <end position="128"/>
    </location>
</feature>
<evidence type="ECO:0000313" key="11">
    <source>
        <dbReference type="EMBL" id="KFH42802.1"/>
    </source>
</evidence>
<dbReference type="Proteomes" id="UP000029964">
    <property type="component" value="Unassembled WGS sequence"/>
</dbReference>
<evidence type="ECO:0000256" key="4">
    <source>
        <dbReference type="ARBA" id="ARBA00022692"/>
    </source>
</evidence>
<dbReference type="InterPro" id="IPR036259">
    <property type="entry name" value="MFS_trans_sf"/>
</dbReference>
<keyword evidence="3 7" id="KW-0813">Transport</keyword>
<dbReference type="SUPFAM" id="SSF103473">
    <property type="entry name" value="MFS general substrate transporter"/>
    <property type="match status" value="1"/>
</dbReference>
<feature type="transmembrane region" description="Helical" evidence="9">
    <location>
        <begin position="205"/>
        <end position="223"/>
    </location>
</feature>
<evidence type="ECO:0000256" key="5">
    <source>
        <dbReference type="ARBA" id="ARBA00022989"/>
    </source>
</evidence>
<feature type="transmembrane region" description="Helical" evidence="9">
    <location>
        <begin position="293"/>
        <end position="313"/>
    </location>
</feature>
<dbReference type="InterPro" id="IPR020846">
    <property type="entry name" value="MFS_dom"/>
</dbReference>
<dbReference type="AlphaFoldDB" id="A0A086T0C0"/>
<dbReference type="PANTHER" id="PTHR48022">
    <property type="entry name" value="PLASTIDIC GLUCOSE TRANSPORTER 4"/>
    <property type="match status" value="1"/>
</dbReference>
<keyword evidence="12" id="KW-1185">Reference proteome</keyword>
<dbReference type="InterPro" id="IPR005828">
    <property type="entry name" value="MFS_sugar_transport-like"/>
</dbReference>
<evidence type="ECO:0000256" key="2">
    <source>
        <dbReference type="ARBA" id="ARBA00010992"/>
    </source>
</evidence>
<gene>
    <name evidence="11" type="ORF">ACRE_064920</name>
</gene>
<feature type="transmembrane region" description="Helical" evidence="9">
    <location>
        <begin position="333"/>
        <end position="355"/>
    </location>
</feature>
<feature type="transmembrane region" description="Helical" evidence="9">
    <location>
        <begin position="134"/>
        <end position="156"/>
    </location>
</feature>
<dbReference type="PROSITE" id="PS00217">
    <property type="entry name" value="SUGAR_TRANSPORT_2"/>
    <property type="match status" value="1"/>
</dbReference>
<dbReference type="Pfam" id="PF00083">
    <property type="entry name" value="Sugar_tr"/>
    <property type="match status" value="1"/>
</dbReference>
<dbReference type="Gene3D" id="1.20.1250.20">
    <property type="entry name" value="MFS general substrate transporter like domains"/>
    <property type="match status" value="1"/>
</dbReference>
<dbReference type="InterPro" id="IPR003663">
    <property type="entry name" value="Sugar/inositol_transpt"/>
</dbReference>
<comment type="caution">
    <text evidence="11">The sequence shown here is derived from an EMBL/GenBank/DDBJ whole genome shotgun (WGS) entry which is preliminary data.</text>
</comment>
<feature type="region of interest" description="Disordered" evidence="8">
    <location>
        <begin position="532"/>
        <end position="556"/>
    </location>
</feature>
<dbReference type="HOGENOM" id="CLU_001265_30_12_1"/>
<evidence type="ECO:0000256" key="6">
    <source>
        <dbReference type="ARBA" id="ARBA00023136"/>
    </source>
</evidence>
<organism evidence="11 12">
    <name type="scientific">Hapsidospora chrysogenum (strain ATCC 11550 / CBS 779.69 / DSM 880 / IAM 14645 / JCM 23072 / IMI 49137)</name>
    <name type="common">Acremonium chrysogenum</name>
    <dbReference type="NCBI Taxonomy" id="857340"/>
    <lineage>
        <taxon>Eukaryota</taxon>
        <taxon>Fungi</taxon>
        <taxon>Dikarya</taxon>
        <taxon>Ascomycota</taxon>
        <taxon>Pezizomycotina</taxon>
        <taxon>Sordariomycetes</taxon>
        <taxon>Hypocreomycetidae</taxon>
        <taxon>Hypocreales</taxon>
        <taxon>Bionectriaceae</taxon>
        <taxon>Hapsidospora</taxon>
    </lineage>
</organism>